<proteinExistence type="predicted"/>
<keyword evidence="2" id="KW-1185">Reference proteome</keyword>
<comment type="caution">
    <text evidence="1">The sequence shown here is derived from an EMBL/GenBank/DDBJ whole genome shotgun (WGS) entry which is preliminary data.</text>
</comment>
<dbReference type="EMBL" id="BAABHC010000016">
    <property type="protein sequence ID" value="GAA4437365.1"/>
    <property type="molecule type" value="Genomic_DNA"/>
</dbReference>
<evidence type="ECO:0000313" key="2">
    <source>
        <dbReference type="Proteomes" id="UP001500552"/>
    </source>
</evidence>
<gene>
    <name evidence="1" type="ORF">GCM10023188_31470</name>
</gene>
<accession>A0ABP8LW76</accession>
<protein>
    <submittedName>
        <fullName evidence="1">Uncharacterized protein</fullName>
    </submittedName>
</protein>
<reference evidence="2" key="1">
    <citation type="journal article" date="2019" name="Int. J. Syst. Evol. Microbiol.">
        <title>The Global Catalogue of Microorganisms (GCM) 10K type strain sequencing project: providing services to taxonomists for standard genome sequencing and annotation.</title>
        <authorList>
            <consortium name="The Broad Institute Genomics Platform"/>
            <consortium name="The Broad Institute Genome Sequencing Center for Infectious Disease"/>
            <person name="Wu L."/>
            <person name="Ma J."/>
        </authorList>
    </citation>
    <scope>NUCLEOTIDE SEQUENCE [LARGE SCALE GENOMIC DNA]</scope>
    <source>
        <strain evidence="2">JCM 17926</strain>
    </source>
</reference>
<sequence length="63" mass="7211">MGGLDYLFSLHPNIKIYLPNDFFSLGAPVKFPFREVEPAVAKTLTKDEQYFRGERVVEGMMTV</sequence>
<organism evidence="1 2">
    <name type="scientific">Pontibacter saemangeumensis</name>
    <dbReference type="NCBI Taxonomy" id="1084525"/>
    <lineage>
        <taxon>Bacteria</taxon>
        <taxon>Pseudomonadati</taxon>
        <taxon>Bacteroidota</taxon>
        <taxon>Cytophagia</taxon>
        <taxon>Cytophagales</taxon>
        <taxon>Hymenobacteraceae</taxon>
        <taxon>Pontibacter</taxon>
    </lineage>
</organism>
<evidence type="ECO:0000313" key="1">
    <source>
        <dbReference type="EMBL" id="GAA4437365.1"/>
    </source>
</evidence>
<name>A0ABP8LW76_9BACT</name>
<dbReference type="Proteomes" id="UP001500552">
    <property type="component" value="Unassembled WGS sequence"/>
</dbReference>